<proteinExistence type="predicted"/>
<dbReference type="Proteomes" id="UP000594262">
    <property type="component" value="Unplaced"/>
</dbReference>
<keyword evidence="1" id="KW-0732">Signal</keyword>
<accession>A0A7M5UZ34</accession>
<protein>
    <recommendedName>
        <fullName evidence="4">Cnidarian restricted protein</fullName>
    </recommendedName>
</protein>
<evidence type="ECO:0000313" key="2">
    <source>
        <dbReference type="EnsemblMetazoa" id="CLYHEMP003595.1"/>
    </source>
</evidence>
<dbReference type="AlphaFoldDB" id="A0A7M5UZ34"/>
<name>A0A7M5UZ34_9CNID</name>
<evidence type="ECO:0000313" key="3">
    <source>
        <dbReference type="Proteomes" id="UP000594262"/>
    </source>
</evidence>
<feature type="signal peptide" evidence="1">
    <location>
        <begin position="1"/>
        <end position="20"/>
    </location>
</feature>
<evidence type="ECO:0008006" key="4">
    <source>
        <dbReference type="Google" id="ProtNLM"/>
    </source>
</evidence>
<feature type="chain" id="PRO_5029913810" description="Cnidarian restricted protein" evidence="1">
    <location>
        <begin position="21"/>
        <end position="131"/>
    </location>
</feature>
<keyword evidence="3" id="KW-1185">Reference proteome</keyword>
<evidence type="ECO:0000256" key="1">
    <source>
        <dbReference type="SAM" id="SignalP"/>
    </source>
</evidence>
<organism evidence="2 3">
    <name type="scientific">Clytia hemisphaerica</name>
    <dbReference type="NCBI Taxonomy" id="252671"/>
    <lineage>
        <taxon>Eukaryota</taxon>
        <taxon>Metazoa</taxon>
        <taxon>Cnidaria</taxon>
        <taxon>Hydrozoa</taxon>
        <taxon>Hydroidolina</taxon>
        <taxon>Leptothecata</taxon>
        <taxon>Obeliida</taxon>
        <taxon>Clytiidae</taxon>
        <taxon>Clytia</taxon>
    </lineage>
</organism>
<reference evidence="2" key="1">
    <citation type="submission" date="2021-01" db="UniProtKB">
        <authorList>
            <consortium name="EnsemblMetazoa"/>
        </authorList>
    </citation>
    <scope>IDENTIFICATION</scope>
</reference>
<sequence>MKKFLAIFLLISFLALFIECNEENNTVDEVLDVEETSTESEVDDEEEYGKKGLLEDPRKKCSKKWRRCTKRTYKSCVNTYQNGKKVKKTCGEYHKCRKCKTKLRNGKCKINRRRCKRFPKFITISKLNYYH</sequence>
<dbReference type="EnsemblMetazoa" id="CLYHEMT003595.1">
    <property type="protein sequence ID" value="CLYHEMP003595.1"/>
    <property type="gene ID" value="CLYHEMG003595"/>
</dbReference>